<dbReference type="NCBIfam" id="TIGR01777">
    <property type="entry name" value="yfcH"/>
    <property type="match status" value="1"/>
</dbReference>
<dbReference type="EMBL" id="CAFBND010000182">
    <property type="protein sequence ID" value="CAB4962706.1"/>
    <property type="molecule type" value="Genomic_DNA"/>
</dbReference>
<feature type="domain" description="NAD-dependent epimerase/dehydratase" evidence="1">
    <location>
        <begin position="3"/>
        <end position="217"/>
    </location>
</feature>
<evidence type="ECO:0000313" key="3">
    <source>
        <dbReference type="EMBL" id="CAB4846698.1"/>
    </source>
</evidence>
<proteinExistence type="predicted"/>
<feature type="domain" description="DUF1731" evidence="2">
    <location>
        <begin position="253"/>
        <end position="295"/>
    </location>
</feature>
<dbReference type="SUPFAM" id="SSF51735">
    <property type="entry name" value="NAD(P)-binding Rossmann-fold domains"/>
    <property type="match status" value="1"/>
</dbReference>
<dbReference type="PANTHER" id="PTHR11092:SF0">
    <property type="entry name" value="EPIMERASE FAMILY PROTEIN SDR39U1"/>
    <property type="match status" value="1"/>
</dbReference>
<dbReference type="AlphaFoldDB" id="A0A6J7SHZ6"/>
<dbReference type="InterPro" id="IPR010099">
    <property type="entry name" value="SDR39U1"/>
</dbReference>
<evidence type="ECO:0000313" key="4">
    <source>
        <dbReference type="EMBL" id="CAB4962706.1"/>
    </source>
</evidence>
<evidence type="ECO:0000259" key="2">
    <source>
        <dbReference type="Pfam" id="PF08338"/>
    </source>
</evidence>
<accession>A0A6J7SHZ6</accession>
<dbReference type="Gene3D" id="3.40.50.720">
    <property type="entry name" value="NAD(P)-binding Rossmann-like Domain"/>
    <property type="match status" value="1"/>
</dbReference>
<evidence type="ECO:0000259" key="1">
    <source>
        <dbReference type="Pfam" id="PF01370"/>
    </source>
</evidence>
<dbReference type="EMBL" id="CAFBPU010000079">
    <property type="protein sequence ID" value="CAB5040452.1"/>
    <property type="molecule type" value="Genomic_DNA"/>
</dbReference>
<dbReference type="Pfam" id="PF08338">
    <property type="entry name" value="DUF1731"/>
    <property type="match status" value="1"/>
</dbReference>
<name>A0A6J7SHZ6_9ZZZZ</name>
<organism evidence="5">
    <name type="scientific">freshwater metagenome</name>
    <dbReference type="NCBI Taxonomy" id="449393"/>
    <lineage>
        <taxon>unclassified sequences</taxon>
        <taxon>metagenomes</taxon>
        <taxon>ecological metagenomes</taxon>
    </lineage>
</organism>
<gene>
    <name evidence="3" type="ORF">UFOPK3268_00278</name>
    <name evidence="4" type="ORF">UFOPK3752_02395</name>
    <name evidence="5" type="ORF">UFOPK4150_02334</name>
</gene>
<dbReference type="InterPro" id="IPR001509">
    <property type="entry name" value="Epimerase_deHydtase"/>
</dbReference>
<dbReference type="InterPro" id="IPR036291">
    <property type="entry name" value="NAD(P)-bd_dom_sf"/>
</dbReference>
<sequence length="303" mass="31613">MKVVVAGSSGLIGSALLTSLRGDGHEVMTLVRREPATASEIRWDPTLGARGADAVLRSALDGAGAVVNLAGAGVAERRWDDAYKRIVLESRVTATTCLATAIAECASRPRVFVSGSAGGYYGDTGPVAVDEHAAAGTTFLAGVASAWEKAAEPARASGVRVVHPRTGTVADPRGGAFGRLLPVIKLGIGGRLGSGRQWWSLISLRDQVAAIRHMIDEESIVGAVNLSAPEQVTNSDLTAALGRALHRPTLAIVPRLALVAVLGEFADELLIDQRMAPRILLETGFEFREPTVASVVAGLMARI</sequence>
<reference evidence="5" key="1">
    <citation type="submission" date="2020-05" db="EMBL/GenBank/DDBJ databases">
        <authorList>
            <person name="Chiriac C."/>
            <person name="Salcher M."/>
            <person name="Ghai R."/>
            <person name="Kavagutti S V."/>
        </authorList>
    </citation>
    <scope>NUCLEOTIDE SEQUENCE</scope>
</reference>
<protein>
    <submittedName>
        <fullName evidence="5">Unannotated protein</fullName>
    </submittedName>
</protein>
<evidence type="ECO:0000313" key="5">
    <source>
        <dbReference type="EMBL" id="CAB5040452.1"/>
    </source>
</evidence>
<dbReference type="Pfam" id="PF01370">
    <property type="entry name" value="Epimerase"/>
    <property type="match status" value="1"/>
</dbReference>
<dbReference type="PANTHER" id="PTHR11092">
    <property type="entry name" value="SUGAR NUCLEOTIDE EPIMERASE RELATED"/>
    <property type="match status" value="1"/>
</dbReference>
<dbReference type="InterPro" id="IPR013549">
    <property type="entry name" value="DUF1731"/>
</dbReference>
<dbReference type="EMBL" id="CAFBIZ010000020">
    <property type="protein sequence ID" value="CAB4846698.1"/>
    <property type="molecule type" value="Genomic_DNA"/>
</dbReference>